<gene>
    <name evidence="6" type="ORF">DLM_3568</name>
</gene>
<dbReference type="InterPro" id="IPR036388">
    <property type="entry name" value="WH-like_DNA-bd_sf"/>
</dbReference>
<accession>A0A3G9GIE7</accession>
<reference evidence="6 7" key="2">
    <citation type="journal article" date="2017" name="Genome Announc.">
        <title>Draft genome sequence of Aquitalea magnusonii strain H3, a plant growth-promoting bacterium of duckweed Lemna minor.</title>
        <authorList>
            <person name="Ishizawa H."/>
            <person name="Kuroda M."/>
            <person name="Ike M."/>
        </authorList>
    </citation>
    <scope>NUCLEOTIDE SEQUENCE [LARGE SCALE GENOMIC DNA]</scope>
    <source>
        <strain evidence="6 7">H3</strain>
    </source>
</reference>
<dbReference type="GO" id="GO:0003677">
    <property type="term" value="F:DNA binding"/>
    <property type="evidence" value="ECO:0007669"/>
    <property type="project" value="UniProtKB-KW"/>
</dbReference>
<keyword evidence="2" id="KW-0805">Transcription regulation</keyword>
<reference evidence="7" key="1">
    <citation type="journal article" date="2017" name="Biotechnol. Biofuels">
        <title>Evaluation of environmental bacterial communities as a factor affecting the growth of duckweed Lemna minor.</title>
        <authorList>
            <person name="Ishizawa H."/>
            <person name="Kuroda M."/>
            <person name="Morikawa M."/>
            <person name="Ike M."/>
        </authorList>
    </citation>
    <scope>NUCLEOTIDE SEQUENCE [LARGE SCALE GENOMIC DNA]</scope>
    <source>
        <strain evidence="7">H3</strain>
    </source>
</reference>
<dbReference type="EMBL" id="AP018823">
    <property type="protein sequence ID" value="BBF87154.1"/>
    <property type="molecule type" value="Genomic_DNA"/>
</dbReference>
<dbReference type="SUPFAM" id="SSF46785">
    <property type="entry name" value="Winged helix' DNA-binding domain"/>
    <property type="match status" value="1"/>
</dbReference>
<reference evidence="7" key="3">
    <citation type="journal article" date="2017" name="Plant Physiol. Biochem.">
        <title>Differential oxidative and antioxidative response of duckweed Lemna minor toward plant growth promoting/inhibiting bacteria.</title>
        <authorList>
            <person name="Ishizawa H."/>
            <person name="Kuroda M."/>
            <person name="Morikawa M."/>
            <person name="Ike M."/>
        </authorList>
    </citation>
    <scope>NUCLEOTIDE SEQUENCE [LARGE SCALE GENOMIC DNA]</scope>
    <source>
        <strain evidence="7">H3</strain>
    </source>
</reference>
<dbReference type="GO" id="GO:0032993">
    <property type="term" value="C:protein-DNA complex"/>
    <property type="evidence" value="ECO:0007669"/>
    <property type="project" value="TreeGrafter"/>
</dbReference>
<dbReference type="Proteomes" id="UP000198290">
    <property type="component" value="Chromosome"/>
</dbReference>
<comment type="similarity">
    <text evidence="1">Belongs to the LysR transcriptional regulatory family.</text>
</comment>
<evidence type="ECO:0000256" key="1">
    <source>
        <dbReference type="ARBA" id="ARBA00009437"/>
    </source>
</evidence>
<keyword evidence="4" id="KW-0804">Transcription</keyword>
<keyword evidence="3" id="KW-0238">DNA-binding</keyword>
<dbReference type="InterPro" id="IPR036390">
    <property type="entry name" value="WH_DNA-bd_sf"/>
</dbReference>
<dbReference type="PANTHER" id="PTHR30346:SF0">
    <property type="entry name" value="HCA OPERON TRANSCRIPTIONAL ACTIVATOR HCAR"/>
    <property type="match status" value="1"/>
</dbReference>
<evidence type="ECO:0000313" key="7">
    <source>
        <dbReference type="Proteomes" id="UP000198290"/>
    </source>
</evidence>
<evidence type="ECO:0000256" key="2">
    <source>
        <dbReference type="ARBA" id="ARBA00023015"/>
    </source>
</evidence>
<dbReference type="SUPFAM" id="SSF53850">
    <property type="entry name" value="Periplasmic binding protein-like II"/>
    <property type="match status" value="1"/>
</dbReference>
<evidence type="ECO:0000313" key="6">
    <source>
        <dbReference type="EMBL" id="BBF87154.1"/>
    </source>
</evidence>
<protein>
    <submittedName>
        <fullName evidence="6">Transcriptional regulators, LysR family</fullName>
    </submittedName>
</protein>
<evidence type="ECO:0000259" key="5">
    <source>
        <dbReference type="PROSITE" id="PS50931"/>
    </source>
</evidence>
<dbReference type="Gene3D" id="1.10.10.10">
    <property type="entry name" value="Winged helix-like DNA-binding domain superfamily/Winged helix DNA-binding domain"/>
    <property type="match status" value="1"/>
</dbReference>
<evidence type="ECO:0000256" key="4">
    <source>
        <dbReference type="ARBA" id="ARBA00023163"/>
    </source>
</evidence>
<keyword evidence="7" id="KW-1185">Reference proteome</keyword>
<dbReference type="Pfam" id="PF00126">
    <property type="entry name" value="HTH_1"/>
    <property type="match status" value="1"/>
</dbReference>
<dbReference type="PROSITE" id="PS50931">
    <property type="entry name" value="HTH_LYSR"/>
    <property type="match status" value="1"/>
</dbReference>
<dbReference type="AlphaFoldDB" id="A0A3G9GIE7"/>
<dbReference type="GO" id="GO:0003700">
    <property type="term" value="F:DNA-binding transcription factor activity"/>
    <property type="evidence" value="ECO:0007669"/>
    <property type="project" value="InterPro"/>
</dbReference>
<organism evidence="6 7">
    <name type="scientific">Aquitalea magnusonii</name>
    <dbReference type="NCBI Taxonomy" id="332411"/>
    <lineage>
        <taxon>Bacteria</taxon>
        <taxon>Pseudomonadati</taxon>
        <taxon>Pseudomonadota</taxon>
        <taxon>Betaproteobacteria</taxon>
        <taxon>Neisseriales</taxon>
        <taxon>Chromobacteriaceae</taxon>
        <taxon>Aquitalea</taxon>
    </lineage>
</organism>
<dbReference type="InterPro" id="IPR005119">
    <property type="entry name" value="LysR_subst-bd"/>
</dbReference>
<sequence length="292" mass="32697">MRNFLAVAEELHFGRAAKRLHISQPALSFDIRKLEERIGVQLFLRNSKEVRLTQCGDALLIKCRSLLESADELQQMLHSYAQGKKGFIRLGFINSMLHLGLPQVVQRFAAQYPGVDIALKEMGTHEQIQAIEQGKIDLGCANDAHFPAGILAQRVLEEDFVCCLPLDHPLHAQQCIALPSLQQQPFILFAPEVSPHFHHQILAQCAAAGFHPRILHQARSWKSIITMVGLGLGVALLPAGLQHIDTDRVCYRPVPDSRLKMQIMLLCRQEEQESCVHLLGKELLCSIRPAAH</sequence>
<dbReference type="Pfam" id="PF03466">
    <property type="entry name" value="LysR_substrate"/>
    <property type="match status" value="1"/>
</dbReference>
<dbReference type="FunFam" id="1.10.10.10:FF:000001">
    <property type="entry name" value="LysR family transcriptional regulator"/>
    <property type="match status" value="1"/>
</dbReference>
<dbReference type="PANTHER" id="PTHR30346">
    <property type="entry name" value="TRANSCRIPTIONAL DUAL REGULATOR HCAR-RELATED"/>
    <property type="match status" value="1"/>
</dbReference>
<evidence type="ECO:0000256" key="3">
    <source>
        <dbReference type="ARBA" id="ARBA00023125"/>
    </source>
</evidence>
<dbReference type="KEGG" id="amah:DLM_3568"/>
<feature type="domain" description="HTH lysR-type" evidence="5">
    <location>
        <begin position="1"/>
        <end position="53"/>
    </location>
</feature>
<dbReference type="InterPro" id="IPR000847">
    <property type="entry name" value="LysR_HTH_N"/>
</dbReference>
<dbReference type="PRINTS" id="PR00039">
    <property type="entry name" value="HTHLYSR"/>
</dbReference>
<dbReference type="Gene3D" id="3.40.190.10">
    <property type="entry name" value="Periplasmic binding protein-like II"/>
    <property type="match status" value="2"/>
</dbReference>
<name>A0A3G9GIE7_9NEIS</name>
<proteinExistence type="inferred from homology"/>